<organism evidence="1 2">
    <name type="scientific">Schaalia turicensis</name>
    <dbReference type="NCBI Taxonomy" id="131111"/>
    <lineage>
        <taxon>Bacteria</taxon>
        <taxon>Bacillati</taxon>
        <taxon>Actinomycetota</taxon>
        <taxon>Actinomycetes</taxon>
        <taxon>Actinomycetales</taxon>
        <taxon>Actinomycetaceae</taxon>
        <taxon>Schaalia</taxon>
    </lineage>
</organism>
<protein>
    <recommendedName>
        <fullName evidence="3">DUF1617 domain-containing protein</fullName>
    </recommendedName>
</protein>
<sequence length="145" mass="15898">MKIWIANKHLTGLTELLAAMSLKPGPSRARTKLLDLVRQATKRFSDDEYELVTQYASLNENGKPRIDAGGTFSLACPEKAPEFFSARQSLFDSLAEVSGPTYQNHLQEVKSLIETYQGELAGQQAEAFCALSEAVEQAISKGETS</sequence>
<reference evidence="1 2" key="1">
    <citation type="submission" date="2017-12" db="EMBL/GenBank/DDBJ databases">
        <title>Phylogenetic diversity of female urinary microbiome.</title>
        <authorList>
            <person name="Thomas-White K."/>
            <person name="Wolfe A.J."/>
        </authorList>
    </citation>
    <scope>NUCLEOTIDE SEQUENCE [LARGE SCALE GENOMIC DNA]</scope>
    <source>
        <strain evidence="1 2">UMB0250</strain>
    </source>
</reference>
<dbReference type="Pfam" id="PF07761">
    <property type="entry name" value="DUF1617"/>
    <property type="match status" value="1"/>
</dbReference>
<dbReference type="OrthoDB" id="3266666at2"/>
<accession>A0A2I1I3K6</accession>
<gene>
    <name evidence="1" type="ORF">CYJ25_08025</name>
</gene>
<comment type="caution">
    <text evidence="1">The sequence shown here is derived from an EMBL/GenBank/DDBJ whole genome shotgun (WGS) entry which is preliminary data.</text>
</comment>
<proteinExistence type="predicted"/>
<dbReference type="Proteomes" id="UP000234545">
    <property type="component" value="Unassembled WGS sequence"/>
</dbReference>
<evidence type="ECO:0000313" key="2">
    <source>
        <dbReference type="Proteomes" id="UP000234545"/>
    </source>
</evidence>
<dbReference type="AlphaFoldDB" id="A0A2I1I3K6"/>
<dbReference type="InterPro" id="IPR011675">
    <property type="entry name" value="DUF1617"/>
</dbReference>
<dbReference type="EMBL" id="PKKJ01000016">
    <property type="protein sequence ID" value="PKY65710.1"/>
    <property type="molecule type" value="Genomic_DNA"/>
</dbReference>
<evidence type="ECO:0000313" key="1">
    <source>
        <dbReference type="EMBL" id="PKY65710.1"/>
    </source>
</evidence>
<name>A0A2I1I3K6_9ACTO</name>
<evidence type="ECO:0008006" key="3">
    <source>
        <dbReference type="Google" id="ProtNLM"/>
    </source>
</evidence>
<dbReference type="RefSeq" id="WP_101628635.1">
    <property type="nucleotide sequence ID" value="NZ_PKKJ01000016.1"/>
</dbReference>